<organism evidence="1 2">
    <name type="scientific">Aphis craccivora</name>
    <name type="common">Cowpea aphid</name>
    <dbReference type="NCBI Taxonomy" id="307492"/>
    <lineage>
        <taxon>Eukaryota</taxon>
        <taxon>Metazoa</taxon>
        <taxon>Ecdysozoa</taxon>
        <taxon>Arthropoda</taxon>
        <taxon>Hexapoda</taxon>
        <taxon>Insecta</taxon>
        <taxon>Pterygota</taxon>
        <taxon>Neoptera</taxon>
        <taxon>Paraneoptera</taxon>
        <taxon>Hemiptera</taxon>
        <taxon>Sternorrhyncha</taxon>
        <taxon>Aphidomorpha</taxon>
        <taxon>Aphidoidea</taxon>
        <taxon>Aphididae</taxon>
        <taxon>Aphidini</taxon>
        <taxon>Aphis</taxon>
        <taxon>Aphis</taxon>
    </lineage>
</organism>
<dbReference type="AlphaFoldDB" id="A0A6G0YIL2"/>
<protein>
    <submittedName>
        <fullName evidence="1">DNA-directed RNA polymerase II subunit RPB11 isoform X1</fullName>
    </submittedName>
</protein>
<keyword evidence="1" id="KW-0240">DNA-directed RNA polymerase</keyword>
<comment type="caution">
    <text evidence="1">The sequence shown here is derived from an EMBL/GenBank/DDBJ whole genome shotgun (WGS) entry which is preliminary data.</text>
</comment>
<keyword evidence="2" id="KW-1185">Reference proteome</keyword>
<keyword evidence="1" id="KW-0804">Transcription</keyword>
<reference evidence="1 2" key="1">
    <citation type="submission" date="2019-08" db="EMBL/GenBank/DDBJ databases">
        <title>Whole genome of Aphis craccivora.</title>
        <authorList>
            <person name="Voronova N.V."/>
            <person name="Shulinski R.S."/>
            <person name="Bandarenka Y.V."/>
            <person name="Zhorov D.G."/>
            <person name="Warner D."/>
        </authorList>
    </citation>
    <scope>NUCLEOTIDE SEQUENCE [LARGE SCALE GENOMIC DNA]</scope>
    <source>
        <strain evidence="1">180601</strain>
        <tissue evidence="1">Whole Body</tissue>
    </source>
</reference>
<dbReference type="EMBL" id="VUJU01003787">
    <property type="protein sequence ID" value="KAF0756692.1"/>
    <property type="molecule type" value="Genomic_DNA"/>
</dbReference>
<sequence length="175" mass="20258">RQSPRKKVKPVYYNDHNKVFNWLNSIQNEFQSNLYLNNISDTGYNNDEDILDKTYNINIDFYSNLGLESEIHINNDHEMYNETTYTELIPPVFNLGKDVISGSRLEGLVWTPNWQNFYWAPVGFCHARGGGWRSLSPDTVTCPKRGAARDRGSNRLRCASQLTPHQTARPLRPHL</sequence>
<accession>A0A6G0YIL2</accession>
<dbReference type="Proteomes" id="UP000478052">
    <property type="component" value="Unassembled WGS sequence"/>
</dbReference>
<evidence type="ECO:0000313" key="1">
    <source>
        <dbReference type="EMBL" id="KAF0756692.1"/>
    </source>
</evidence>
<name>A0A6G0YIL2_APHCR</name>
<dbReference type="GO" id="GO:0000428">
    <property type="term" value="C:DNA-directed RNA polymerase complex"/>
    <property type="evidence" value="ECO:0007669"/>
    <property type="project" value="UniProtKB-KW"/>
</dbReference>
<proteinExistence type="predicted"/>
<evidence type="ECO:0000313" key="2">
    <source>
        <dbReference type="Proteomes" id="UP000478052"/>
    </source>
</evidence>
<gene>
    <name evidence="1" type="ORF">FWK35_00020985</name>
</gene>
<feature type="non-terminal residue" evidence="1">
    <location>
        <position position="1"/>
    </location>
</feature>